<dbReference type="GO" id="GO:0003677">
    <property type="term" value="F:DNA binding"/>
    <property type="evidence" value="ECO:0007669"/>
    <property type="project" value="UniProtKB-KW"/>
</dbReference>
<keyword evidence="3" id="KW-0863">Zinc-finger</keyword>
<dbReference type="GO" id="GO:0000122">
    <property type="term" value="P:negative regulation of transcription by RNA polymerase II"/>
    <property type="evidence" value="ECO:0007669"/>
    <property type="project" value="TreeGrafter"/>
</dbReference>
<dbReference type="InterPro" id="IPR001005">
    <property type="entry name" value="SANT/Myb"/>
</dbReference>
<dbReference type="SMART" id="SM00717">
    <property type="entry name" value="SANT"/>
    <property type="match status" value="1"/>
</dbReference>
<organism evidence="10 11">
    <name type="scientific">Frankliniella occidentalis</name>
    <name type="common">Western flower thrips</name>
    <name type="synonym">Euthrips occidentalis</name>
    <dbReference type="NCBI Taxonomy" id="133901"/>
    <lineage>
        <taxon>Eukaryota</taxon>
        <taxon>Metazoa</taxon>
        <taxon>Ecdysozoa</taxon>
        <taxon>Arthropoda</taxon>
        <taxon>Hexapoda</taxon>
        <taxon>Insecta</taxon>
        <taxon>Pterygota</taxon>
        <taxon>Neoptera</taxon>
        <taxon>Paraneoptera</taxon>
        <taxon>Thysanoptera</taxon>
        <taxon>Terebrantia</taxon>
        <taxon>Thripoidea</taxon>
        <taxon>Thripidae</taxon>
        <taxon>Frankliniella</taxon>
    </lineage>
</organism>
<dbReference type="InterPro" id="IPR009057">
    <property type="entry name" value="Homeodomain-like_sf"/>
</dbReference>
<dbReference type="Pfam" id="PF01448">
    <property type="entry name" value="ELM2"/>
    <property type="match status" value="1"/>
</dbReference>
<dbReference type="OrthoDB" id="5916873at2759"/>
<dbReference type="SMART" id="SM01189">
    <property type="entry name" value="ELM2"/>
    <property type="match status" value="1"/>
</dbReference>
<dbReference type="GO" id="GO:0008270">
    <property type="term" value="F:zinc ion binding"/>
    <property type="evidence" value="ECO:0007669"/>
    <property type="project" value="UniProtKB-KW"/>
</dbReference>
<proteinExistence type="predicted"/>
<dbReference type="InterPro" id="IPR017884">
    <property type="entry name" value="SANT_dom"/>
</dbReference>
<keyword evidence="4" id="KW-0862">Zinc</keyword>
<comment type="subcellular location">
    <subcellularLocation>
        <location evidence="1">Nucleus</location>
    </subcellularLocation>
</comment>
<keyword evidence="6" id="KW-0539">Nucleus</keyword>
<dbReference type="AlphaFoldDB" id="A0A6J1S5A6"/>
<keyword evidence="10" id="KW-1185">Reference proteome</keyword>
<dbReference type="KEGG" id="foc:113204767"/>
<evidence type="ECO:0000256" key="7">
    <source>
        <dbReference type="SAM" id="MobiDB-lite"/>
    </source>
</evidence>
<feature type="domain" description="SANT" evidence="9">
    <location>
        <begin position="274"/>
        <end position="326"/>
    </location>
</feature>
<protein>
    <submittedName>
        <fullName evidence="11">Mesoderm induction early response protein 1-like</fullName>
    </submittedName>
</protein>
<evidence type="ECO:0000256" key="5">
    <source>
        <dbReference type="ARBA" id="ARBA00023125"/>
    </source>
</evidence>
<evidence type="ECO:0000313" key="10">
    <source>
        <dbReference type="Proteomes" id="UP000504606"/>
    </source>
</evidence>
<dbReference type="GO" id="GO:0005654">
    <property type="term" value="C:nucleoplasm"/>
    <property type="evidence" value="ECO:0007669"/>
    <property type="project" value="TreeGrafter"/>
</dbReference>
<dbReference type="GO" id="GO:0003714">
    <property type="term" value="F:transcription corepressor activity"/>
    <property type="evidence" value="ECO:0007669"/>
    <property type="project" value="TreeGrafter"/>
</dbReference>
<dbReference type="RefSeq" id="XP_026275843.1">
    <property type="nucleotide sequence ID" value="XM_026420058.2"/>
</dbReference>
<evidence type="ECO:0000256" key="3">
    <source>
        <dbReference type="ARBA" id="ARBA00022771"/>
    </source>
</evidence>
<dbReference type="InterPro" id="IPR000949">
    <property type="entry name" value="ELM2_dom"/>
</dbReference>
<feature type="domain" description="ELM2" evidence="8">
    <location>
        <begin position="170"/>
        <end position="269"/>
    </location>
</feature>
<feature type="compositionally biased region" description="Low complexity" evidence="7">
    <location>
        <begin position="81"/>
        <end position="91"/>
    </location>
</feature>
<dbReference type="GeneID" id="113204767"/>
<name>A0A6J1S5A6_FRAOC</name>
<evidence type="ECO:0000256" key="4">
    <source>
        <dbReference type="ARBA" id="ARBA00022833"/>
    </source>
</evidence>
<dbReference type="InterPro" id="IPR040138">
    <property type="entry name" value="MIER/MTA"/>
</dbReference>
<reference evidence="11" key="1">
    <citation type="submission" date="2025-08" db="UniProtKB">
        <authorList>
            <consortium name="RefSeq"/>
        </authorList>
    </citation>
    <scope>IDENTIFICATION</scope>
    <source>
        <tissue evidence="11">Whole organism</tissue>
    </source>
</reference>
<feature type="compositionally biased region" description="Basic and acidic residues" evidence="7">
    <location>
        <begin position="1"/>
        <end position="17"/>
    </location>
</feature>
<evidence type="ECO:0000259" key="9">
    <source>
        <dbReference type="PROSITE" id="PS51293"/>
    </source>
</evidence>
<dbReference type="CDD" id="cd11661">
    <property type="entry name" value="SANT_MTA3_like"/>
    <property type="match status" value="1"/>
</dbReference>
<dbReference type="SUPFAM" id="SSF46689">
    <property type="entry name" value="Homeodomain-like"/>
    <property type="match status" value="1"/>
</dbReference>
<gene>
    <name evidence="11" type="primary">LOC113204767</name>
</gene>
<evidence type="ECO:0000259" key="8">
    <source>
        <dbReference type="PROSITE" id="PS51156"/>
    </source>
</evidence>
<dbReference type="PROSITE" id="PS51156">
    <property type="entry name" value="ELM2"/>
    <property type="match status" value="1"/>
</dbReference>
<dbReference type="FunFam" id="1.10.10.60:FF:000012">
    <property type="entry name" value="Metastasis-associated 1 family, member 3"/>
    <property type="match status" value="1"/>
</dbReference>
<dbReference type="PROSITE" id="PS51293">
    <property type="entry name" value="SANT"/>
    <property type="match status" value="1"/>
</dbReference>
<dbReference type="PANTHER" id="PTHR10865">
    <property type="entry name" value="METASTASIS-ASSOCIATED PROTEIN AND MESODERM INDUCTION EARLY RESPONSE PROTEIN"/>
    <property type="match status" value="1"/>
</dbReference>
<evidence type="ECO:0000256" key="6">
    <source>
        <dbReference type="ARBA" id="ARBA00023242"/>
    </source>
</evidence>
<evidence type="ECO:0000256" key="1">
    <source>
        <dbReference type="ARBA" id="ARBA00004123"/>
    </source>
</evidence>
<feature type="region of interest" description="Disordered" evidence="7">
    <location>
        <begin position="1"/>
        <end position="109"/>
    </location>
</feature>
<dbReference type="PANTHER" id="PTHR10865:SF28">
    <property type="entry name" value="ELM2 DOMAIN-CONTAINING PROTEIN"/>
    <property type="match status" value="1"/>
</dbReference>
<evidence type="ECO:0000313" key="11">
    <source>
        <dbReference type="RefSeq" id="XP_026275843.1"/>
    </source>
</evidence>
<dbReference type="Gene3D" id="4.10.1240.50">
    <property type="match status" value="1"/>
</dbReference>
<dbReference type="Proteomes" id="UP000504606">
    <property type="component" value="Unplaced"/>
</dbReference>
<sequence length="371" mass="41432">MEFDQKVKQEHQMDRDGSAASDLVYDKSSTTSTSATIKVEDPSSSGSSTSNRIKTELRGGLGDQELPLPAQAGSSAAHTLSPDGSRSSSGSEEAQPDRTHTRNTRALPLEKVDVGGLSLHSVPPDEPVPDAPERPTRLRRTVTARQPALGAMSEDSYDDYSSSEEEEMRKTIMIGSAYQAVVPEGFSKYNTERPYKHADKLLWEPRGVLDNEVIEQYLQTSNELTESSAVGIDVLPMGSHTRDDEQALFLLMQSNHNVEEALRRRRATPPAASNPSAPWTDEECRNFENGILTFGKDFHTIQAQRLRTRTVSEIVQFYYLWKKTERHDVFANKMRPDKKKYMLHPGVTLVVYELLEKENQKDASSKDSVTA</sequence>
<keyword evidence="5" id="KW-0238">DNA-binding</keyword>
<dbReference type="Pfam" id="PF00249">
    <property type="entry name" value="Myb_DNA-binding"/>
    <property type="match status" value="1"/>
</dbReference>
<evidence type="ECO:0000256" key="2">
    <source>
        <dbReference type="ARBA" id="ARBA00022723"/>
    </source>
</evidence>
<accession>A0A6J1S5A6</accession>
<dbReference type="GO" id="GO:0042826">
    <property type="term" value="F:histone deacetylase binding"/>
    <property type="evidence" value="ECO:0007669"/>
    <property type="project" value="TreeGrafter"/>
</dbReference>
<dbReference type="Gene3D" id="1.10.10.60">
    <property type="entry name" value="Homeodomain-like"/>
    <property type="match status" value="1"/>
</dbReference>
<feature type="compositionally biased region" description="Polar residues" evidence="7">
    <location>
        <begin position="42"/>
        <end position="52"/>
    </location>
</feature>
<keyword evidence="2" id="KW-0479">Metal-binding</keyword>